<dbReference type="PROSITE" id="PS51733">
    <property type="entry name" value="BPL_LPL_CATALYTIC"/>
    <property type="match status" value="1"/>
</dbReference>
<evidence type="ECO:0000313" key="10">
    <source>
        <dbReference type="Proteomes" id="UP000198806"/>
    </source>
</evidence>
<dbReference type="PANTHER" id="PTHR12561:SF3">
    <property type="entry name" value="LIPOYLTRANSFERASE 1, MITOCHONDRIAL"/>
    <property type="match status" value="1"/>
</dbReference>
<evidence type="ECO:0000313" key="9">
    <source>
        <dbReference type="EMBL" id="SFO31168.1"/>
    </source>
</evidence>
<dbReference type="Pfam" id="PF10437">
    <property type="entry name" value="Lip_prot_lig_C"/>
    <property type="match status" value="1"/>
</dbReference>
<dbReference type="GO" id="GO:0017118">
    <property type="term" value="F:lipoyltransferase activity"/>
    <property type="evidence" value="ECO:0007669"/>
    <property type="project" value="TreeGrafter"/>
</dbReference>
<dbReference type="PANTHER" id="PTHR12561">
    <property type="entry name" value="LIPOATE-PROTEIN LIGASE"/>
    <property type="match status" value="1"/>
</dbReference>
<protein>
    <recommendedName>
        <fullName evidence="3">lipoate--protein ligase</fullName>
        <ecNumber evidence="3">6.3.1.20</ecNumber>
    </recommendedName>
</protein>
<proteinExistence type="predicted"/>
<evidence type="ECO:0000256" key="5">
    <source>
        <dbReference type="ARBA" id="ARBA00022741"/>
    </source>
</evidence>
<dbReference type="InterPro" id="IPR004562">
    <property type="entry name" value="LipoylTrfase_LipoateP_Ligase"/>
</dbReference>
<dbReference type="GO" id="GO:0005524">
    <property type="term" value="F:ATP binding"/>
    <property type="evidence" value="ECO:0007669"/>
    <property type="project" value="UniProtKB-KW"/>
</dbReference>
<evidence type="ECO:0000256" key="6">
    <source>
        <dbReference type="ARBA" id="ARBA00022840"/>
    </source>
</evidence>
<dbReference type="Gene3D" id="3.30.930.10">
    <property type="entry name" value="Bira Bifunctional Protein, Domain 2"/>
    <property type="match status" value="1"/>
</dbReference>
<dbReference type="EC" id="6.3.1.20" evidence="3"/>
<gene>
    <name evidence="9" type="ORF">SAMN04489757_11776</name>
</gene>
<dbReference type="GO" id="GO:0016979">
    <property type="term" value="F:lipoate-protein ligase activity"/>
    <property type="evidence" value="ECO:0007669"/>
    <property type="project" value="UniProtKB-EC"/>
</dbReference>
<dbReference type="Gene3D" id="3.30.390.50">
    <property type="entry name" value="CO dehydrogenase flavoprotein, C-terminal domain"/>
    <property type="match status" value="1"/>
</dbReference>
<dbReference type="EMBL" id="FOWD01000017">
    <property type="protein sequence ID" value="SFO31168.1"/>
    <property type="molecule type" value="Genomic_DNA"/>
</dbReference>
<accession>A0A1I5G569</accession>
<dbReference type="CDD" id="cd16443">
    <property type="entry name" value="LplA"/>
    <property type="match status" value="1"/>
</dbReference>
<evidence type="ECO:0000259" key="8">
    <source>
        <dbReference type="PROSITE" id="PS51733"/>
    </source>
</evidence>
<keyword evidence="10" id="KW-1185">Reference proteome</keyword>
<evidence type="ECO:0000256" key="1">
    <source>
        <dbReference type="ARBA" id="ARBA00005085"/>
    </source>
</evidence>
<dbReference type="AlphaFoldDB" id="A0A1I5G569"/>
<dbReference type="InterPro" id="IPR045864">
    <property type="entry name" value="aa-tRNA-synth_II/BPL/LPL"/>
</dbReference>
<evidence type="ECO:0000256" key="4">
    <source>
        <dbReference type="ARBA" id="ARBA00022598"/>
    </source>
</evidence>
<dbReference type="UniPathway" id="UPA00537">
    <property type="reaction ID" value="UER00594"/>
</dbReference>
<dbReference type="Pfam" id="PF21948">
    <property type="entry name" value="LplA-B_cat"/>
    <property type="match status" value="1"/>
</dbReference>
<dbReference type="STRING" id="1527.SAMN04489757_11776"/>
<dbReference type="RefSeq" id="WP_091686950.1">
    <property type="nucleotide sequence ID" value="NZ_BAABFM010000001.1"/>
</dbReference>
<organism evidence="9 10">
    <name type="scientific">Anaerocolumna aminovalerica</name>
    <dbReference type="NCBI Taxonomy" id="1527"/>
    <lineage>
        <taxon>Bacteria</taxon>
        <taxon>Bacillati</taxon>
        <taxon>Bacillota</taxon>
        <taxon>Clostridia</taxon>
        <taxon>Lachnospirales</taxon>
        <taxon>Lachnospiraceae</taxon>
        <taxon>Anaerocolumna</taxon>
    </lineage>
</organism>
<evidence type="ECO:0000256" key="2">
    <source>
        <dbReference type="ARBA" id="ARBA00005124"/>
    </source>
</evidence>
<evidence type="ECO:0000256" key="7">
    <source>
        <dbReference type="ARBA" id="ARBA00048037"/>
    </source>
</evidence>
<keyword evidence="5" id="KW-0547">Nucleotide-binding</keyword>
<comment type="pathway">
    <text evidence="1">Protein modification; protein lipoylation via exogenous pathway; protein N(6)-(lipoyl)lysine from lipoate: step 2/2.</text>
</comment>
<reference evidence="9 10" key="1">
    <citation type="submission" date="2016-10" db="EMBL/GenBank/DDBJ databases">
        <authorList>
            <person name="de Groot N.N."/>
        </authorList>
    </citation>
    <scope>NUCLEOTIDE SEQUENCE [LARGE SCALE GENOMIC DNA]</scope>
    <source>
        <strain evidence="9 10">DSM 1283</strain>
    </source>
</reference>
<dbReference type="SUPFAM" id="SSF55681">
    <property type="entry name" value="Class II aaRS and biotin synthetases"/>
    <property type="match status" value="1"/>
</dbReference>
<evidence type="ECO:0000256" key="3">
    <source>
        <dbReference type="ARBA" id="ARBA00012367"/>
    </source>
</evidence>
<dbReference type="OrthoDB" id="9788148at2"/>
<dbReference type="NCBIfam" id="TIGR00545">
    <property type="entry name" value="lipoyltrans"/>
    <property type="match status" value="1"/>
</dbReference>
<dbReference type="GO" id="GO:0009249">
    <property type="term" value="P:protein lipoylation"/>
    <property type="evidence" value="ECO:0007669"/>
    <property type="project" value="InterPro"/>
</dbReference>
<keyword evidence="4 9" id="KW-0436">Ligase</keyword>
<dbReference type="InterPro" id="IPR019491">
    <property type="entry name" value="Lipoate_protein_ligase_C"/>
</dbReference>
<sequence length="331" mass="38910">MIKHIRYIFSKDFNPYNNLALEEYLLNHVKEEECILYLWQNEKTVVIGKNQNAWKECKIRELEEDGGKLVRRLSGGGAVFHDLGNLNFTFILHKDNYDLDKQLEVIIKAVKNVNINAEKTGRNDITVEGRKFSGNAFYTDGNRSYHHGTILISVDMNNLSKYLNVSRDKLMSKGVESVKSRVINLKEYNPNLDIDRMKKELLLAFREIYDCELAPIDEKEIVELEMKALVEKFSSWDWIYGRKMEWTYSMNKRFTWGNIDLNFVVESGRITRCAIYSDAMDTWFAENIPAYMQNCLFTSEHILERLNKISVDVKRKDCMQDIKDMVYSERL</sequence>
<comment type="pathway">
    <text evidence="2">Protein modification; protein lipoylation via exogenous pathway; protein N(6)-(lipoyl)lysine from lipoate: step 1/2.</text>
</comment>
<keyword evidence="6" id="KW-0067">ATP-binding</keyword>
<feature type="domain" description="BPL/LPL catalytic" evidence="8">
    <location>
        <begin position="30"/>
        <end position="213"/>
    </location>
</feature>
<dbReference type="Proteomes" id="UP000198806">
    <property type="component" value="Unassembled WGS sequence"/>
</dbReference>
<name>A0A1I5G569_9FIRM</name>
<comment type="catalytic activity">
    <reaction evidence="7">
        <text>L-lysyl-[lipoyl-carrier protein] + (R)-lipoate + ATP = N(6)-[(R)-lipoyl]-L-lysyl-[lipoyl-carrier protein] + AMP + diphosphate + H(+)</text>
        <dbReference type="Rhea" id="RHEA:49288"/>
        <dbReference type="Rhea" id="RHEA-COMP:10500"/>
        <dbReference type="Rhea" id="RHEA-COMP:10502"/>
        <dbReference type="ChEBI" id="CHEBI:15378"/>
        <dbReference type="ChEBI" id="CHEBI:29969"/>
        <dbReference type="ChEBI" id="CHEBI:30616"/>
        <dbReference type="ChEBI" id="CHEBI:33019"/>
        <dbReference type="ChEBI" id="CHEBI:83088"/>
        <dbReference type="ChEBI" id="CHEBI:83099"/>
        <dbReference type="ChEBI" id="CHEBI:456215"/>
        <dbReference type="EC" id="6.3.1.20"/>
    </reaction>
</comment>
<dbReference type="SUPFAM" id="SSF82649">
    <property type="entry name" value="SufE/NifU"/>
    <property type="match status" value="1"/>
</dbReference>
<dbReference type="GO" id="GO:0005737">
    <property type="term" value="C:cytoplasm"/>
    <property type="evidence" value="ECO:0007669"/>
    <property type="project" value="TreeGrafter"/>
</dbReference>
<dbReference type="InterPro" id="IPR004143">
    <property type="entry name" value="BPL_LPL_catalytic"/>
</dbReference>